<organism evidence="4 5">
    <name type="scientific">Methanobrevibacter curvatus</name>
    <dbReference type="NCBI Taxonomy" id="49547"/>
    <lineage>
        <taxon>Archaea</taxon>
        <taxon>Methanobacteriati</taxon>
        <taxon>Methanobacteriota</taxon>
        <taxon>Methanomada group</taxon>
        <taxon>Methanobacteria</taxon>
        <taxon>Methanobacteriales</taxon>
        <taxon>Methanobacteriaceae</taxon>
        <taxon>Methanobrevibacter</taxon>
    </lineage>
</organism>
<evidence type="ECO:0000256" key="1">
    <source>
        <dbReference type="ARBA" id="ARBA00005046"/>
    </source>
</evidence>
<dbReference type="Gene3D" id="2.40.340.10">
    <property type="entry name" value="MoeA, C-terminal, domain IV"/>
    <property type="match status" value="1"/>
</dbReference>
<dbReference type="RefSeq" id="WP_067090300.1">
    <property type="nucleotide sequence ID" value="NZ_LWMV01000154.1"/>
</dbReference>
<dbReference type="NCBIfam" id="NF045515">
    <property type="entry name" value="Glp_gephyrin"/>
    <property type="match status" value="1"/>
</dbReference>
<dbReference type="GO" id="GO:0006777">
    <property type="term" value="P:Mo-molybdopterin cofactor biosynthetic process"/>
    <property type="evidence" value="ECO:0007669"/>
    <property type="project" value="UniProtKB-KW"/>
</dbReference>
<name>A0A166BDJ2_9EURY</name>
<dbReference type="AlphaFoldDB" id="A0A166BDJ2"/>
<dbReference type="InterPro" id="IPR036425">
    <property type="entry name" value="MoaB/Mog-like_dom_sf"/>
</dbReference>
<dbReference type="EMBL" id="LWMV01000154">
    <property type="protein sequence ID" value="KZX13188.1"/>
    <property type="molecule type" value="Genomic_DNA"/>
</dbReference>
<dbReference type="InterPro" id="IPR036688">
    <property type="entry name" value="MoeA_C_domain_IV_sf"/>
</dbReference>
<dbReference type="NCBIfam" id="TIGR00177">
    <property type="entry name" value="molyb_syn"/>
    <property type="match status" value="1"/>
</dbReference>
<evidence type="ECO:0000313" key="4">
    <source>
        <dbReference type="EMBL" id="KZX13188.1"/>
    </source>
</evidence>
<proteinExistence type="predicted"/>
<keyword evidence="2" id="KW-0501">Molybdenum cofactor biosynthesis</keyword>
<dbReference type="Proteomes" id="UP000077245">
    <property type="component" value="Unassembled WGS sequence"/>
</dbReference>
<dbReference type="InterPro" id="IPR005111">
    <property type="entry name" value="MoeA_C_domain_IV"/>
</dbReference>
<dbReference type="GO" id="GO:0061599">
    <property type="term" value="F:molybdopterin molybdotransferase activity"/>
    <property type="evidence" value="ECO:0007669"/>
    <property type="project" value="UniProtKB-EC"/>
</dbReference>
<comment type="caution">
    <text evidence="4">The sequence shown here is derived from an EMBL/GenBank/DDBJ whole genome shotgun (WGS) entry which is preliminary data.</text>
</comment>
<dbReference type="SUPFAM" id="SSF63882">
    <property type="entry name" value="MoeA N-terminal region -like"/>
    <property type="match status" value="1"/>
</dbReference>
<dbReference type="InterPro" id="IPR036135">
    <property type="entry name" value="MoeA_linker/N_sf"/>
</dbReference>
<protein>
    <submittedName>
        <fullName evidence="4">Molybdopterin molybdenumtransferase</fullName>
        <ecNumber evidence="4">2.10.1.1</ecNumber>
    </submittedName>
</protein>
<dbReference type="InterPro" id="IPR038987">
    <property type="entry name" value="MoeA-like"/>
</dbReference>
<dbReference type="PATRIC" id="fig|49547.3.peg.775"/>
<feature type="domain" description="MoaB/Mog" evidence="3">
    <location>
        <begin position="189"/>
        <end position="326"/>
    </location>
</feature>
<dbReference type="InterPro" id="IPR001453">
    <property type="entry name" value="MoaB/Mog_dom"/>
</dbReference>
<dbReference type="CDD" id="cd00887">
    <property type="entry name" value="MoeA"/>
    <property type="match status" value="1"/>
</dbReference>
<dbReference type="GO" id="GO:0005737">
    <property type="term" value="C:cytoplasm"/>
    <property type="evidence" value="ECO:0007669"/>
    <property type="project" value="TreeGrafter"/>
</dbReference>
<dbReference type="Gene3D" id="2.170.190.11">
    <property type="entry name" value="Molybdopterin biosynthesis moea protein, domain 3"/>
    <property type="match status" value="1"/>
</dbReference>
<reference evidence="4 5" key="1">
    <citation type="submission" date="2016-04" db="EMBL/GenBank/DDBJ databases">
        <title>Genome sequence of Methanobrevibacter curvatus DSM 11111.</title>
        <authorList>
            <person name="Poehlein A."/>
            <person name="Seedorf H."/>
            <person name="Daniel R."/>
        </authorList>
    </citation>
    <scope>NUCLEOTIDE SEQUENCE [LARGE SCALE GENOMIC DNA]</scope>
    <source>
        <strain evidence="4 5">DSM 11111</strain>
    </source>
</reference>
<dbReference type="Pfam" id="PF03454">
    <property type="entry name" value="MoeA_C"/>
    <property type="match status" value="1"/>
</dbReference>
<dbReference type="UniPathway" id="UPA00344"/>
<sequence length="406" mass="44687">MGTEFLKIKELEEAIEIIEELFKNSYKNQSEEISLEESVHRVIFNDVEAKIDFPPFNRALKDGYAIKAEDSFKSSPQDPKSLKIIDSIEAGIYSSKTIEKGQAIEISTGAPIPEGSDAIAMVEHTERYGEHVNLLVGVTPNTDIAFKGSDIKKGDLILKKGNILSPGKIGALKAQGLEKIEVFKKPKIGIISTGNELVVDKKDFKFSKIYDVNSYSLKSAIQISGGEGEILAIVKDNYDELKEEIKKGLEKYDILLSSGGTSAGRGDILIEVLNDLGEVYIHGISIKPGKPTIVGKIDSKLVIGLPGNPVAALIVYSTLISPHVRKLSGLKESMKSKVKKFPLNSRLHSSKGRAQYFLVKIQDKKIYPIIKDSGAITSLAIADGYIKVPKEKELLEEGEMLRFYEF</sequence>
<dbReference type="STRING" id="49547.MBCUR_07150"/>
<dbReference type="Gene3D" id="3.90.105.10">
    <property type="entry name" value="Molybdopterin biosynthesis moea protein, domain 2"/>
    <property type="match status" value="1"/>
</dbReference>
<dbReference type="PANTHER" id="PTHR10192">
    <property type="entry name" value="MOLYBDOPTERIN BIOSYNTHESIS PROTEIN"/>
    <property type="match status" value="1"/>
</dbReference>
<evidence type="ECO:0000256" key="2">
    <source>
        <dbReference type="ARBA" id="ARBA00023150"/>
    </source>
</evidence>
<keyword evidence="5" id="KW-1185">Reference proteome</keyword>
<dbReference type="Gene3D" id="3.40.980.10">
    <property type="entry name" value="MoaB/Mog-like domain"/>
    <property type="match status" value="1"/>
</dbReference>
<evidence type="ECO:0000259" key="3">
    <source>
        <dbReference type="SMART" id="SM00852"/>
    </source>
</evidence>
<gene>
    <name evidence="4" type="primary">moeA_1</name>
    <name evidence="4" type="ORF">MBCUR_07150</name>
</gene>
<dbReference type="SUPFAM" id="SSF63867">
    <property type="entry name" value="MoeA C-terminal domain-like"/>
    <property type="match status" value="1"/>
</dbReference>
<dbReference type="InterPro" id="IPR005110">
    <property type="entry name" value="MoeA_linker/N"/>
</dbReference>
<dbReference type="SMART" id="SM00852">
    <property type="entry name" value="MoCF_biosynth"/>
    <property type="match status" value="1"/>
</dbReference>
<dbReference type="InterPro" id="IPR008284">
    <property type="entry name" value="MoCF_biosynth_CS"/>
</dbReference>
<dbReference type="SUPFAM" id="SSF53218">
    <property type="entry name" value="Molybdenum cofactor biosynthesis proteins"/>
    <property type="match status" value="1"/>
</dbReference>
<comment type="pathway">
    <text evidence="1">Cofactor biosynthesis; molybdopterin biosynthesis.</text>
</comment>
<dbReference type="EC" id="2.10.1.1" evidence="4"/>
<accession>A0A166BDJ2</accession>
<dbReference type="PROSITE" id="PS01079">
    <property type="entry name" value="MOCF_BIOSYNTHESIS_2"/>
    <property type="match status" value="1"/>
</dbReference>
<dbReference type="OrthoDB" id="31371at2157"/>
<dbReference type="PANTHER" id="PTHR10192:SF5">
    <property type="entry name" value="GEPHYRIN"/>
    <property type="match status" value="1"/>
</dbReference>
<dbReference type="Pfam" id="PF00994">
    <property type="entry name" value="MoCF_biosynth"/>
    <property type="match status" value="1"/>
</dbReference>
<evidence type="ECO:0000313" key="5">
    <source>
        <dbReference type="Proteomes" id="UP000077245"/>
    </source>
</evidence>
<keyword evidence="4" id="KW-0808">Transferase</keyword>
<dbReference type="Pfam" id="PF03453">
    <property type="entry name" value="MoeA_N"/>
    <property type="match status" value="1"/>
</dbReference>
<dbReference type="FunFam" id="2.170.190.11:FF:000001">
    <property type="entry name" value="Molybdopterin molybdenumtransferase"/>
    <property type="match status" value="1"/>
</dbReference>